<organism evidence="3 4">
    <name type="scientific">Leucocoprinus birnbaumii</name>
    <dbReference type="NCBI Taxonomy" id="56174"/>
    <lineage>
        <taxon>Eukaryota</taxon>
        <taxon>Fungi</taxon>
        <taxon>Dikarya</taxon>
        <taxon>Basidiomycota</taxon>
        <taxon>Agaricomycotina</taxon>
        <taxon>Agaricomycetes</taxon>
        <taxon>Agaricomycetidae</taxon>
        <taxon>Agaricales</taxon>
        <taxon>Agaricineae</taxon>
        <taxon>Agaricaceae</taxon>
        <taxon>Leucocoprinus</taxon>
    </lineage>
</organism>
<dbReference type="AlphaFoldDB" id="A0AAD5VZE1"/>
<dbReference type="EMBL" id="JANIEX010000129">
    <property type="protein sequence ID" value="KAJ3572756.1"/>
    <property type="molecule type" value="Genomic_DNA"/>
</dbReference>
<accession>A0AAD5VZE1</accession>
<dbReference type="InterPro" id="IPR027417">
    <property type="entry name" value="P-loop_NTPase"/>
</dbReference>
<evidence type="ECO:0000313" key="3">
    <source>
        <dbReference type="EMBL" id="KAJ3572756.1"/>
    </source>
</evidence>
<proteinExistence type="predicted"/>
<dbReference type="InterPro" id="IPR056884">
    <property type="entry name" value="NPHP3-like_N"/>
</dbReference>
<dbReference type="Pfam" id="PF24883">
    <property type="entry name" value="NPHP3_N"/>
    <property type="match status" value="1"/>
</dbReference>
<name>A0AAD5VZE1_9AGAR</name>
<dbReference type="Gene3D" id="3.40.50.300">
    <property type="entry name" value="P-loop containing nucleotide triphosphate hydrolases"/>
    <property type="match status" value="1"/>
</dbReference>
<dbReference type="PANTHER" id="PTHR10039:SF14">
    <property type="entry name" value="NACHT DOMAIN-CONTAINING PROTEIN"/>
    <property type="match status" value="1"/>
</dbReference>
<evidence type="ECO:0000259" key="2">
    <source>
        <dbReference type="Pfam" id="PF24883"/>
    </source>
</evidence>
<reference evidence="3" key="1">
    <citation type="submission" date="2022-07" db="EMBL/GenBank/DDBJ databases">
        <title>Genome Sequence of Leucocoprinus birnbaumii.</title>
        <authorList>
            <person name="Buettner E."/>
        </authorList>
    </citation>
    <scope>NUCLEOTIDE SEQUENCE</scope>
    <source>
        <strain evidence="3">VT141</strain>
    </source>
</reference>
<gene>
    <name evidence="3" type="ORF">NP233_g2863</name>
</gene>
<evidence type="ECO:0000313" key="4">
    <source>
        <dbReference type="Proteomes" id="UP001213000"/>
    </source>
</evidence>
<dbReference type="PANTHER" id="PTHR10039">
    <property type="entry name" value="AMELOGENIN"/>
    <property type="match status" value="1"/>
</dbReference>
<keyword evidence="1" id="KW-0677">Repeat</keyword>
<dbReference type="SUPFAM" id="SSF52540">
    <property type="entry name" value="P-loop containing nucleoside triphosphate hydrolases"/>
    <property type="match status" value="1"/>
</dbReference>
<sequence>MHYFENAHNFRLEGNAYLDQSSHVYINATRSGFDRLEEVTLKEVFRDSSAREILRCFEGTRMAHRESIACWGKGEWRTMNTRVMWMDGPAGVGKSTVAQTWADELCNRLSAAIFLSRENGWNQAIKLIPTIAFQLATKYSSYRVAVEKAITRNPLILDAKSVDTQFQELIVRPILESDVEDQGAMEDTIIIIDGLDECGALSKAVNQFQAQAAVINIITTSATNHTTPFLWGIFSRPETHIINTFQSPQAISVTWRLTLPLKAPNVNQDIEAYFRCAFGTIRRKYSSIPSKWPSQKSLTQLVNQSDGLFIYATSATRYIERNIGTSRLGPQERLHLLLEPEEGKRAKLSKLDQLYLLIMDQIPRDILSDTLLILCAQDYMTKYAHTIHVRPTIPILSSLLDFSQPVFHDATSPLHSVLQEYIREGASHPSLRFFHASFTDFLTNVERSQRDYYIHATQNCTLFYSACVYILSRPRPLMVRRHPLYTDNYKDQEEKDIGVRQAALRILVSLPYFVDYFHLSEHPNILDQLTKIDWNLEARSYRISIRADIVAYFSRQIPVKWRSQIVKPKTWFYKIMFRAFGPPLGIIFVFGSGDKKALLLDNYLEPYQR</sequence>
<protein>
    <recommendedName>
        <fullName evidence="2">Nephrocystin 3-like N-terminal domain-containing protein</fullName>
    </recommendedName>
</protein>
<comment type="caution">
    <text evidence="3">The sequence shown here is derived from an EMBL/GenBank/DDBJ whole genome shotgun (WGS) entry which is preliminary data.</text>
</comment>
<keyword evidence="4" id="KW-1185">Reference proteome</keyword>
<feature type="domain" description="Nephrocystin 3-like N-terminal" evidence="2">
    <location>
        <begin position="75"/>
        <end position="209"/>
    </location>
</feature>
<dbReference type="Proteomes" id="UP001213000">
    <property type="component" value="Unassembled WGS sequence"/>
</dbReference>
<evidence type="ECO:0000256" key="1">
    <source>
        <dbReference type="ARBA" id="ARBA00022737"/>
    </source>
</evidence>